<dbReference type="InterPro" id="IPR031936">
    <property type="entry name" value="DUF4771"/>
</dbReference>
<dbReference type="EMBL" id="OZ034835">
    <property type="protein sequence ID" value="CAL1676765.1"/>
    <property type="molecule type" value="Genomic_DNA"/>
</dbReference>
<reference evidence="5" key="1">
    <citation type="submission" date="2024-04" db="EMBL/GenBank/DDBJ databases">
        <authorList>
            <consortium name="Molecular Ecology Group"/>
        </authorList>
    </citation>
    <scope>NUCLEOTIDE SEQUENCE</scope>
</reference>
<evidence type="ECO:0000259" key="4">
    <source>
        <dbReference type="Pfam" id="PF15995"/>
    </source>
</evidence>
<dbReference type="PANTHER" id="PTHR41967">
    <property type="entry name" value="FI19406P1-RELATED"/>
    <property type="match status" value="1"/>
</dbReference>
<organism evidence="5 6">
    <name type="scientific">Lasius platythorax</name>
    <dbReference type="NCBI Taxonomy" id="488582"/>
    <lineage>
        <taxon>Eukaryota</taxon>
        <taxon>Metazoa</taxon>
        <taxon>Ecdysozoa</taxon>
        <taxon>Arthropoda</taxon>
        <taxon>Hexapoda</taxon>
        <taxon>Insecta</taxon>
        <taxon>Pterygota</taxon>
        <taxon>Neoptera</taxon>
        <taxon>Endopterygota</taxon>
        <taxon>Hymenoptera</taxon>
        <taxon>Apocrita</taxon>
        <taxon>Aculeata</taxon>
        <taxon>Formicoidea</taxon>
        <taxon>Formicidae</taxon>
        <taxon>Formicinae</taxon>
        <taxon>Lasius</taxon>
        <taxon>Lasius</taxon>
    </lineage>
</organism>
<feature type="region of interest" description="Disordered" evidence="2">
    <location>
        <begin position="983"/>
        <end position="1004"/>
    </location>
</feature>
<name>A0AAV2N9G5_9HYME</name>
<evidence type="ECO:0008006" key="7">
    <source>
        <dbReference type="Google" id="ProtNLM"/>
    </source>
</evidence>
<sequence length="1672" mass="194484">MKPFGFCCSLNRFDPLSRYDQQKPPYESSLMAITSVHECPVAKMQMKFFTPRFTREKRRLKASEAGDQQRSKNRELNSRFDKNDRSLKWYLEDEIALAKDMFWTERQRIYKASDKAMIIAGKKFKDKLKTLLNLNYPRWYQDFSLDQMRNLMNLENVMRADYEETKTDGTQTILIAIGVISTFFKLKPNIINELHKSCNLNSVDFLREIYRILTGNDFYKEEYKKCYDCNERIILSAIAFLTLPETLKELHKRLPAVITPKLPPKPKPPVCLARRKSSCPYEEELFKCPDWADYRNALQKWQKLYKLLTVPKTTLPFKQQFFTNDKIPSEIRKQEKDIYINDFEKTNTKDLQKSSSTKYDAKGIANIDEEVTYEDEDFPKQETLKADKSSTSNIYRVLDDGKKFDSTIFAKQGTMEYKTCGAPKPPGANQKSWLGEKNAHYIIGGASSQDKNLPSCSVTYEITGVANITPSNSDEKFFAMLKLDDGPKKIFLSGRENLSRKWQDWLRNADDDFKEVEEEADELMKSMQATMKLAFPGPVCDNCCSCRQTRKTDEKLQQSKALIDNAVQNSEYVVESMTMHSPESTTRSPINLIASQNEIKTNIIINGITKENGQTQYYISGVQRDNMHIPSRIPDPPAPQLIRNVPPCSCAIQQMINKNVSPSLSEDDIPWTKDEGLCIGKKYRPNEVGAYSCKTYPGDKSCRRNPFMKEIIRMEKNKREKEKREEEKEKAGPIEVVEKEIQTSTKKIMEKKKDKFIPDPDYPAYDDPWNILRTAPSKIEADYEKTLKLTPPALPTISSSLKMQEGQNDISSLQGLKKIEKDILHKENNEIISKISLKSLKKIKKIRDKEKEEVEDMKKKKRKKWISSKKITVNKKGTNLSSNISKSIYKTKKKQQTKSSLSSFHRPVKQSNRVDRLHKYDSIKKDRKIVMDEAKQLDNRKREMARLKNMFKSFAALDNIQPAILPEELLAASRRDPEEVIVDSSVDEEEESRATSKGPCGWRTKSEQELPAKKTLTYLCEPDYPLETLAVRPGGRPCQCRENRSKKKILMYNVAGLVEKKIDGKRARKMKVEEENRIIDGVLYFTPPVSPRRSDEYIPEYDLVESPYDMCINHITDERLKLIEKYSGPKSLLKKIQKKSKSCSCSNGFREEKDLVDEKKNIAETRRKLMESKLPDERWKIALKDAALMDYFTQRKTNVPCWTSCKKFSRSARPRRLKVVKPVCECKYERKIVERNEERTKWKVRQGRLKALEKQPFMHIVDISRPMIEDTKFIISGVKTMPQEDEHKENIKYCISDVVEDVSMSPPQQIIDGLKMSTPFQTPEPSREDIPRAAAPHRHWSPTNIPPGPLPRKDAALKEEMERRKKARDEAFRLIYGDNSEQDASCLYHSYQEDNKKELMTYHETKESHMDVEKKTSKRIIGLQSPSKKTSNKIEQHKDISHKKIASEIFNEKKKYLEEATDEIAQQNMSYRQIIDKIDEKIDDERHPISGGDDEKHTDSKLNLMAIIKAELKKMAAEGYTFAKLPKCYLMPQLQDWIMYRQCVTFSETDKKNLMQATFHAWELLEMARMPKIEKPSLHMTKRQLKRLTYNQAKEIKEKIQEARAIFHSNVRKARVSYARSMWNTMEFGKFPSTSFKRTFFTYMASKEADGFVYKPWLPSEVHEPDPEFSCY</sequence>
<feature type="domain" description="DUF4770" evidence="3">
    <location>
        <begin position="217"/>
        <end position="257"/>
    </location>
</feature>
<keyword evidence="6" id="KW-1185">Reference proteome</keyword>
<dbReference type="Pfam" id="PF15995">
    <property type="entry name" value="DUF4771"/>
    <property type="match status" value="1"/>
</dbReference>
<evidence type="ECO:0000256" key="1">
    <source>
        <dbReference type="SAM" id="Coils"/>
    </source>
</evidence>
<feature type="domain" description="DUF4771" evidence="4">
    <location>
        <begin position="1503"/>
        <end position="1650"/>
    </location>
</feature>
<evidence type="ECO:0000313" key="6">
    <source>
        <dbReference type="Proteomes" id="UP001497644"/>
    </source>
</evidence>
<dbReference type="InterPro" id="IPR031935">
    <property type="entry name" value="DUF4770"/>
</dbReference>
<feature type="coiled-coil region" evidence="1">
    <location>
        <begin position="506"/>
        <end position="533"/>
    </location>
</feature>
<evidence type="ECO:0000256" key="2">
    <source>
        <dbReference type="SAM" id="MobiDB-lite"/>
    </source>
</evidence>
<dbReference type="PANTHER" id="PTHR41967:SF6">
    <property type="entry name" value="FI19406P1-RELATED"/>
    <property type="match status" value="1"/>
</dbReference>
<dbReference type="Proteomes" id="UP001497644">
    <property type="component" value="Chromosome 12"/>
</dbReference>
<gene>
    <name evidence="5" type="ORF">LPLAT_LOCUS2885</name>
</gene>
<feature type="coiled-coil region" evidence="1">
    <location>
        <begin position="709"/>
        <end position="754"/>
    </location>
</feature>
<accession>A0AAV2N9G5</accession>
<protein>
    <recommendedName>
        <fullName evidence="7">DUF4771 domain-containing protein</fullName>
    </recommendedName>
</protein>
<evidence type="ECO:0000313" key="5">
    <source>
        <dbReference type="EMBL" id="CAL1676765.1"/>
    </source>
</evidence>
<dbReference type="Pfam" id="PF15994">
    <property type="entry name" value="DUF4770"/>
    <property type="match status" value="1"/>
</dbReference>
<evidence type="ECO:0000259" key="3">
    <source>
        <dbReference type="Pfam" id="PF15994"/>
    </source>
</evidence>
<keyword evidence="1" id="KW-0175">Coiled coil</keyword>
<proteinExistence type="predicted"/>